<keyword evidence="1" id="KW-0732">Signal</keyword>
<reference evidence="2" key="2">
    <citation type="submission" date="2023-05" db="EMBL/GenBank/DDBJ databases">
        <authorList>
            <consortium name="Lawrence Berkeley National Laboratory"/>
            <person name="Steindorff A."/>
            <person name="Hensen N."/>
            <person name="Bonometti L."/>
            <person name="Westerberg I."/>
            <person name="Brannstrom I.O."/>
            <person name="Guillou S."/>
            <person name="Cros-Aarteil S."/>
            <person name="Calhoun S."/>
            <person name="Haridas S."/>
            <person name="Kuo A."/>
            <person name="Mondo S."/>
            <person name="Pangilinan J."/>
            <person name="Riley R."/>
            <person name="Labutti K."/>
            <person name="Andreopoulos B."/>
            <person name="Lipzen A."/>
            <person name="Chen C."/>
            <person name="Yanf M."/>
            <person name="Daum C."/>
            <person name="Ng V."/>
            <person name="Clum A."/>
            <person name="Ohm R."/>
            <person name="Martin F."/>
            <person name="Silar P."/>
            <person name="Natvig D."/>
            <person name="Lalanne C."/>
            <person name="Gautier V."/>
            <person name="Ament-Velasquez S.L."/>
            <person name="Kruys A."/>
            <person name="Hutchinson M.I."/>
            <person name="Powell A.J."/>
            <person name="Barry K."/>
            <person name="Miller A.N."/>
            <person name="Grigoriev I.V."/>
            <person name="Debuchy R."/>
            <person name="Gladieux P."/>
            <person name="Thoren M.H."/>
            <person name="Johannesson H."/>
        </authorList>
    </citation>
    <scope>NUCLEOTIDE SEQUENCE</scope>
    <source>
        <strain evidence="2">CBS 315.58</strain>
    </source>
</reference>
<reference evidence="2" key="1">
    <citation type="journal article" date="2023" name="Mol. Phylogenet. Evol.">
        <title>Genome-scale phylogeny and comparative genomics of the fungal order Sordariales.</title>
        <authorList>
            <person name="Hensen N."/>
            <person name="Bonometti L."/>
            <person name="Westerberg I."/>
            <person name="Brannstrom I.O."/>
            <person name="Guillou S."/>
            <person name="Cros-Aarteil S."/>
            <person name="Calhoun S."/>
            <person name="Haridas S."/>
            <person name="Kuo A."/>
            <person name="Mondo S."/>
            <person name="Pangilinan J."/>
            <person name="Riley R."/>
            <person name="LaButti K."/>
            <person name="Andreopoulos B."/>
            <person name="Lipzen A."/>
            <person name="Chen C."/>
            <person name="Yan M."/>
            <person name="Daum C."/>
            <person name="Ng V."/>
            <person name="Clum A."/>
            <person name="Steindorff A."/>
            <person name="Ohm R.A."/>
            <person name="Martin F."/>
            <person name="Silar P."/>
            <person name="Natvig D.O."/>
            <person name="Lalanne C."/>
            <person name="Gautier V."/>
            <person name="Ament-Velasquez S.L."/>
            <person name="Kruys A."/>
            <person name="Hutchinson M.I."/>
            <person name="Powell A.J."/>
            <person name="Barry K."/>
            <person name="Miller A.N."/>
            <person name="Grigoriev I.V."/>
            <person name="Debuchy R."/>
            <person name="Gladieux P."/>
            <person name="Hiltunen Thoren M."/>
            <person name="Johannesson H."/>
        </authorList>
    </citation>
    <scope>NUCLEOTIDE SEQUENCE</scope>
    <source>
        <strain evidence="2">CBS 315.58</strain>
    </source>
</reference>
<organism evidence="2 3">
    <name type="scientific">Triangularia verruculosa</name>
    <dbReference type="NCBI Taxonomy" id="2587418"/>
    <lineage>
        <taxon>Eukaryota</taxon>
        <taxon>Fungi</taxon>
        <taxon>Dikarya</taxon>
        <taxon>Ascomycota</taxon>
        <taxon>Pezizomycotina</taxon>
        <taxon>Sordariomycetes</taxon>
        <taxon>Sordariomycetidae</taxon>
        <taxon>Sordariales</taxon>
        <taxon>Podosporaceae</taxon>
        <taxon>Triangularia</taxon>
    </lineage>
</organism>
<feature type="signal peptide" evidence="1">
    <location>
        <begin position="1"/>
        <end position="19"/>
    </location>
</feature>
<proteinExistence type="predicted"/>
<evidence type="ECO:0000313" key="2">
    <source>
        <dbReference type="EMBL" id="KAK4195016.1"/>
    </source>
</evidence>
<dbReference type="AlphaFoldDB" id="A0AAN6X8N1"/>
<sequence>MKTSAIFTAFAALAGLVIAAPAADTSPVAIPARAVEESPPPLSYQQVVPIVDAEEAAIAKREIEARQGVFITVHVNWSGGNAYISPINRGACADLVSSWKNVITSFGPDPGLVCWIYDGDWCTGYSYGPIYNPGFADLSSIGMNDRINSFICW</sequence>
<dbReference type="Proteomes" id="UP001303160">
    <property type="component" value="Unassembled WGS sequence"/>
</dbReference>
<dbReference type="EMBL" id="MU864028">
    <property type="protein sequence ID" value="KAK4195016.1"/>
    <property type="molecule type" value="Genomic_DNA"/>
</dbReference>
<comment type="caution">
    <text evidence="2">The sequence shown here is derived from an EMBL/GenBank/DDBJ whole genome shotgun (WGS) entry which is preliminary data.</text>
</comment>
<dbReference type="Gene3D" id="2.60.20.10">
    <property type="entry name" value="Crystallins"/>
    <property type="match status" value="1"/>
</dbReference>
<protein>
    <submittedName>
        <fullName evidence="2">Uncharacterized protein</fullName>
    </submittedName>
</protein>
<accession>A0AAN6X8N1</accession>
<evidence type="ECO:0000313" key="3">
    <source>
        <dbReference type="Proteomes" id="UP001303160"/>
    </source>
</evidence>
<gene>
    <name evidence="2" type="ORF">QBC40DRAFT_301545</name>
</gene>
<feature type="chain" id="PRO_5042836232" evidence="1">
    <location>
        <begin position="20"/>
        <end position="153"/>
    </location>
</feature>
<evidence type="ECO:0000256" key="1">
    <source>
        <dbReference type="SAM" id="SignalP"/>
    </source>
</evidence>
<keyword evidence="3" id="KW-1185">Reference proteome</keyword>
<name>A0AAN6X8N1_9PEZI</name>